<dbReference type="AlphaFoldDB" id="A0AAE3GK30"/>
<protein>
    <submittedName>
        <fullName evidence="6">Transcriptional regulator, TetR family</fullName>
    </submittedName>
</protein>
<name>A0AAE3GK30_9PSEU</name>
<dbReference type="InterPro" id="IPR023772">
    <property type="entry name" value="DNA-bd_HTH_TetR-type_CS"/>
</dbReference>
<proteinExistence type="predicted"/>
<evidence type="ECO:0000256" key="1">
    <source>
        <dbReference type="ARBA" id="ARBA00023015"/>
    </source>
</evidence>
<organism evidence="6 7">
    <name type="scientific">Goodfellowiella coeruleoviolacea</name>
    <dbReference type="NCBI Taxonomy" id="334858"/>
    <lineage>
        <taxon>Bacteria</taxon>
        <taxon>Bacillati</taxon>
        <taxon>Actinomycetota</taxon>
        <taxon>Actinomycetes</taxon>
        <taxon>Pseudonocardiales</taxon>
        <taxon>Pseudonocardiaceae</taxon>
        <taxon>Goodfellowiella</taxon>
    </lineage>
</organism>
<sequence>MVAEQPLTYEARARRILDAAAELVLRWGYRKVTVDEVASAAGVGKGTLYLHWRTKEALFTSVLLRESLSGIDELIARIERDPAELLPHRMAVAAYQAMSRPLVRAMNTGDTELLGKLATQTDLSLVTLKERMYHDYFALLREHGLVRTEFTVPELFYMHYCVTSGFFLAERYRPRDNDQVDHATARLLGAGVRNALEAERPPDEDLLRAVAPRAIELFQGVRASHAAAISGSRSATRTS</sequence>
<evidence type="ECO:0000256" key="3">
    <source>
        <dbReference type="ARBA" id="ARBA00023163"/>
    </source>
</evidence>
<feature type="DNA-binding region" description="H-T-H motif" evidence="4">
    <location>
        <begin position="33"/>
        <end position="52"/>
    </location>
</feature>
<keyword evidence="1" id="KW-0805">Transcription regulation</keyword>
<evidence type="ECO:0000259" key="5">
    <source>
        <dbReference type="PROSITE" id="PS50977"/>
    </source>
</evidence>
<comment type="caution">
    <text evidence="6">The sequence shown here is derived from an EMBL/GenBank/DDBJ whole genome shotgun (WGS) entry which is preliminary data.</text>
</comment>
<evidence type="ECO:0000313" key="6">
    <source>
        <dbReference type="EMBL" id="MCP2169645.1"/>
    </source>
</evidence>
<dbReference type="PANTHER" id="PTHR30055">
    <property type="entry name" value="HTH-TYPE TRANSCRIPTIONAL REGULATOR RUTR"/>
    <property type="match status" value="1"/>
</dbReference>
<dbReference type="InterPro" id="IPR001647">
    <property type="entry name" value="HTH_TetR"/>
</dbReference>
<dbReference type="Gene3D" id="1.10.357.10">
    <property type="entry name" value="Tetracycline Repressor, domain 2"/>
    <property type="match status" value="1"/>
</dbReference>
<keyword evidence="2 4" id="KW-0238">DNA-binding</keyword>
<dbReference type="SUPFAM" id="SSF46689">
    <property type="entry name" value="Homeodomain-like"/>
    <property type="match status" value="1"/>
</dbReference>
<feature type="domain" description="HTH tetR-type" evidence="5">
    <location>
        <begin position="10"/>
        <end position="70"/>
    </location>
</feature>
<accession>A0AAE3GK30</accession>
<dbReference type="GO" id="GO:0000976">
    <property type="term" value="F:transcription cis-regulatory region binding"/>
    <property type="evidence" value="ECO:0007669"/>
    <property type="project" value="TreeGrafter"/>
</dbReference>
<dbReference type="RefSeq" id="WP_253778676.1">
    <property type="nucleotide sequence ID" value="NZ_JAMTCK010000019.1"/>
</dbReference>
<dbReference type="Proteomes" id="UP001206128">
    <property type="component" value="Unassembled WGS sequence"/>
</dbReference>
<evidence type="ECO:0000256" key="4">
    <source>
        <dbReference type="PROSITE-ProRule" id="PRU00335"/>
    </source>
</evidence>
<dbReference type="Pfam" id="PF00440">
    <property type="entry name" value="TetR_N"/>
    <property type="match status" value="1"/>
</dbReference>
<dbReference type="PROSITE" id="PS01081">
    <property type="entry name" value="HTH_TETR_1"/>
    <property type="match status" value="1"/>
</dbReference>
<dbReference type="PROSITE" id="PS50977">
    <property type="entry name" value="HTH_TETR_2"/>
    <property type="match status" value="1"/>
</dbReference>
<reference evidence="6" key="1">
    <citation type="submission" date="2022-06" db="EMBL/GenBank/DDBJ databases">
        <title>Genomic Encyclopedia of Archaeal and Bacterial Type Strains, Phase II (KMG-II): from individual species to whole genera.</title>
        <authorList>
            <person name="Goeker M."/>
        </authorList>
    </citation>
    <scope>NUCLEOTIDE SEQUENCE</scope>
    <source>
        <strain evidence="6">DSM 43935</strain>
    </source>
</reference>
<keyword evidence="7" id="KW-1185">Reference proteome</keyword>
<evidence type="ECO:0000313" key="7">
    <source>
        <dbReference type="Proteomes" id="UP001206128"/>
    </source>
</evidence>
<dbReference type="GO" id="GO:0003700">
    <property type="term" value="F:DNA-binding transcription factor activity"/>
    <property type="evidence" value="ECO:0007669"/>
    <property type="project" value="TreeGrafter"/>
</dbReference>
<evidence type="ECO:0000256" key="2">
    <source>
        <dbReference type="ARBA" id="ARBA00023125"/>
    </source>
</evidence>
<keyword evidence="3" id="KW-0804">Transcription</keyword>
<dbReference type="PANTHER" id="PTHR30055:SF234">
    <property type="entry name" value="HTH-TYPE TRANSCRIPTIONAL REGULATOR BETI"/>
    <property type="match status" value="1"/>
</dbReference>
<dbReference type="EMBL" id="JAMTCK010000019">
    <property type="protein sequence ID" value="MCP2169645.1"/>
    <property type="molecule type" value="Genomic_DNA"/>
</dbReference>
<dbReference type="InterPro" id="IPR009057">
    <property type="entry name" value="Homeodomain-like_sf"/>
</dbReference>
<gene>
    <name evidence="6" type="ORF">LX83_006531</name>
</gene>
<dbReference type="InterPro" id="IPR050109">
    <property type="entry name" value="HTH-type_TetR-like_transc_reg"/>
</dbReference>
<dbReference type="PRINTS" id="PR00455">
    <property type="entry name" value="HTHTETR"/>
</dbReference>